<evidence type="ECO:0000313" key="9">
    <source>
        <dbReference type="EMBL" id="GFZ77551.1"/>
    </source>
</evidence>
<dbReference type="Proteomes" id="UP000615455">
    <property type="component" value="Unassembled WGS sequence"/>
</dbReference>
<evidence type="ECO:0000256" key="1">
    <source>
        <dbReference type="ARBA" id="ARBA00004651"/>
    </source>
</evidence>
<evidence type="ECO:0000256" key="5">
    <source>
        <dbReference type="ARBA" id="ARBA00022989"/>
    </source>
</evidence>
<feature type="transmembrane region" description="Helical" evidence="7">
    <location>
        <begin position="254"/>
        <end position="273"/>
    </location>
</feature>
<evidence type="ECO:0000259" key="8">
    <source>
        <dbReference type="PROSITE" id="PS50928"/>
    </source>
</evidence>
<dbReference type="SUPFAM" id="SSF161098">
    <property type="entry name" value="MetI-like"/>
    <property type="match status" value="1"/>
</dbReference>
<dbReference type="RefSeq" id="WP_229757600.1">
    <property type="nucleotide sequence ID" value="NZ_BMHE01000009.1"/>
</dbReference>
<accession>A0ABQ1ELP5</accession>
<feature type="transmembrane region" description="Helical" evidence="7">
    <location>
        <begin position="108"/>
        <end position="131"/>
    </location>
</feature>
<reference evidence="10" key="1">
    <citation type="journal article" date="2019" name="Int. J. Syst. Evol. Microbiol.">
        <title>The Global Catalogue of Microorganisms (GCM) 10K type strain sequencing project: providing services to taxonomists for standard genome sequencing and annotation.</title>
        <authorList>
            <consortium name="The Broad Institute Genomics Platform"/>
            <consortium name="The Broad Institute Genome Sequencing Center for Infectious Disease"/>
            <person name="Wu L."/>
            <person name="Ma J."/>
        </authorList>
    </citation>
    <scope>NUCLEOTIDE SEQUENCE [LARGE SCALE GENOMIC DNA]</scope>
    <source>
        <strain evidence="10">CGMCC 1.15043</strain>
    </source>
</reference>
<sequence length="288" mass="31766">MSRRIGVFDIINVLLLALVAAAALFPFIHMASVVLSTPDHVVKNEVGLWPRGFQLDAIKAVLSDQRIWIGYKNTLIYVVLGTIISMFITVTGAYALSRKSLVFGKSIMLMIVFTIMFNGGVIPFYIVARGYGLMNTIWAMVLPNALNTFNLIIVRTFFQGFPKEIEESGRIDGLSDIGVLTHMVIPLSKPVLMTIGLFYSVEIWNSFTGALLFLRDASLHPLQLIIRNMVIVGQVGDIVETSTASGQHVVLESLRYGVILIAALPIILVYPFIQKYFEKGALIGSVKG</sequence>
<comment type="subcellular location">
    <subcellularLocation>
        <location evidence="1 7">Cell membrane</location>
        <topology evidence="1 7">Multi-pass membrane protein</topology>
    </subcellularLocation>
</comment>
<feature type="domain" description="ABC transmembrane type-1" evidence="8">
    <location>
        <begin position="71"/>
        <end position="277"/>
    </location>
</feature>
<feature type="transmembrane region" description="Helical" evidence="7">
    <location>
        <begin position="75"/>
        <end position="96"/>
    </location>
</feature>
<keyword evidence="10" id="KW-1185">Reference proteome</keyword>
<gene>
    <name evidence="9" type="primary">ytcP</name>
    <name evidence="9" type="ORF">GCM10008018_23900</name>
</gene>
<evidence type="ECO:0000256" key="3">
    <source>
        <dbReference type="ARBA" id="ARBA00022475"/>
    </source>
</evidence>
<dbReference type="PANTHER" id="PTHR43744">
    <property type="entry name" value="ABC TRANSPORTER PERMEASE PROTEIN MG189-RELATED-RELATED"/>
    <property type="match status" value="1"/>
</dbReference>
<evidence type="ECO:0000313" key="10">
    <source>
        <dbReference type="Proteomes" id="UP000615455"/>
    </source>
</evidence>
<comment type="caution">
    <text evidence="9">The sequence shown here is derived from an EMBL/GenBank/DDBJ whole genome shotgun (WGS) entry which is preliminary data.</text>
</comment>
<keyword evidence="5 7" id="KW-1133">Transmembrane helix</keyword>
<organism evidence="9 10">
    <name type="scientific">Paenibacillus marchantiophytorum</name>
    <dbReference type="NCBI Taxonomy" id="1619310"/>
    <lineage>
        <taxon>Bacteria</taxon>
        <taxon>Bacillati</taxon>
        <taxon>Bacillota</taxon>
        <taxon>Bacilli</taxon>
        <taxon>Bacillales</taxon>
        <taxon>Paenibacillaceae</taxon>
        <taxon>Paenibacillus</taxon>
    </lineage>
</organism>
<dbReference type="CDD" id="cd06261">
    <property type="entry name" value="TM_PBP2"/>
    <property type="match status" value="1"/>
</dbReference>
<dbReference type="InterPro" id="IPR035906">
    <property type="entry name" value="MetI-like_sf"/>
</dbReference>
<keyword evidence="6 7" id="KW-0472">Membrane</keyword>
<name>A0ABQ1ELP5_9BACL</name>
<evidence type="ECO:0000256" key="6">
    <source>
        <dbReference type="ARBA" id="ARBA00023136"/>
    </source>
</evidence>
<comment type="similarity">
    <text evidence="7">Belongs to the binding-protein-dependent transport system permease family.</text>
</comment>
<dbReference type="EMBL" id="BMHE01000009">
    <property type="protein sequence ID" value="GFZ77551.1"/>
    <property type="molecule type" value="Genomic_DNA"/>
</dbReference>
<keyword evidence="2 7" id="KW-0813">Transport</keyword>
<evidence type="ECO:0000256" key="4">
    <source>
        <dbReference type="ARBA" id="ARBA00022692"/>
    </source>
</evidence>
<keyword evidence="3" id="KW-1003">Cell membrane</keyword>
<keyword evidence="4 7" id="KW-0812">Transmembrane</keyword>
<dbReference type="PROSITE" id="PS50928">
    <property type="entry name" value="ABC_TM1"/>
    <property type="match status" value="1"/>
</dbReference>
<dbReference type="PANTHER" id="PTHR43744:SF9">
    <property type="entry name" value="POLYGALACTURONAN_RHAMNOGALACTURONAN TRANSPORT SYSTEM PERMEASE PROTEIN YTCP"/>
    <property type="match status" value="1"/>
</dbReference>
<dbReference type="Gene3D" id="1.10.3720.10">
    <property type="entry name" value="MetI-like"/>
    <property type="match status" value="1"/>
</dbReference>
<dbReference type="InterPro" id="IPR000515">
    <property type="entry name" value="MetI-like"/>
</dbReference>
<evidence type="ECO:0000256" key="7">
    <source>
        <dbReference type="RuleBase" id="RU363032"/>
    </source>
</evidence>
<evidence type="ECO:0000256" key="2">
    <source>
        <dbReference type="ARBA" id="ARBA00022448"/>
    </source>
</evidence>
<dbReference type="Pfam" id="PF00528">
    <property type="entry name" value="BPD_transp_1"/>
    <property type="match status" value="1"/>
</dbReference>
<proteinExistence type="inferred from homology"/>
<feature type="transmembrane region" description="Helical" evidence="7">
    <location>
        <begin position="137"/>
        <end position="158"/>
    </location>
</feature>
<protein>
    <submittedName>
        <fullName evidence="9">ABC transporter permease protein YtcP</fullName>
    </submittedName>
</protein>